<evidence type="ECO:0000256" key="5">
    <source>
        <dbReference type="RuleBase" id="RU003816"/>
    </source>
</evidence>
<dbReference type="EMBL" id="LBTI01000019">
    <property type="protein sequence ID" value="KKQ37406.1"/>
    <property type="molecule type" value="Genomic_DNA"/>
</dbReference>
<evidence type="ECO:0000256" key="6">
    <source>
        <dbReference type="SAM" id="MobiDB-lite"/>
    </source>
</evidence>
<sequence length="113" mass="12660">MRLYKGKGVSTVNDQPIDKYFPGAIFKDIWSRPLKVVDATEKYYFSVKVIGGGKKGQLEASAHGLAKALVIDKADFRKPLKDAGLLTRDSRIRERRKVGTGGKARRKKQSPKR</sequence>
<evidence type="ECO:0000313" key="7">
    <source>
        <dbReference type="EMBL" id="KKQ37406.1"/>
    </source>
</evidence>
<dbReference type="InterPro" id="IPR000754">
    <property type="entry name" value="Ribosomal_uS9"/>
</dbReference>
<dbReference type="Proteomes" id="UP000034591">
    <property type="component" value="Unassembled WGS sequence"/>
</dbReference>
<keyword evidence="3 4" id="KW-0687">Ribonucleoprotein</keyword>
<dbReference type="STRING" id="1618545.US53_C0019G0034"/>
<dbReference type="Gene3D" id="3.30.230.10">
    <property type="match status" value="1"/>
</dbReference>
<dbReference type="InterPro" id="IPR020574">
    <property type="entry name" value="Ribosomal_uS9_CS"/>
</dbReference>
<comment type="caution">
    <text evidence="7">The sequence shown here is derived from an EMBL/GenBank/DDBJ whole genome shotgun (WGS) entry which is preliminary data.</text>
</comment>
<dbReference type="InterPro" id="IPR014721">
    <property type="entry name" value="Ribsml_uS5_D2-typ_fold_subgr"/>
</dbReference>
<dbReference type="AlphaFoldDB" id="A0A0G0K9Y5"/>
<evidence type="ECO:0000256" key="2">
    <source>
        <dbReference type="ARBA" id="ARBA00022980"/>
    </source>
</evidence>
<dbReference type="PATRIC" id="fig|1618545.3.peg.319"/>
<proteinExistence type="inferred from homology"/>
<dbReference type="PROSITE" id="PS00360">
    <property type="entry name" value="RIBOSOMAL_S9"/>
    <property type="match status" value="1"/>
</dbReference>
<comment type="similarity">
    <text evidence="1 4">Belongs to the universal ribosomal protein uS9 family.</text>
</comment>
<dbReference type="PANTHER" id="PTHR21569:SF1">
    <property type="entry name" value="SMALL RIBOSOMAL SUBUNIT PROTEIN US9M"/>
    <property type="match status" value="1"/>
</dbReference>
<dbReference type="GO" id="GO:0003735">
    <property type="term" value="F:structural constituent of ribosome"/>
    <property type="evidence" value="ECO:0007669"/>
    <property type="project" value="InterPro"/>
</dbReference>
<organism evidence="7 8">
    <name type="scientific">Candidatus Woesebacteria bacterium GW2011_GWA1_37_7</name>
    <dbReference type="NCBI Taxonomy" id="1618545"/>
    <lineage>
        <taxon>Bacteria</taxon>
        <taxon>Candidatus Woeseibacteriota</taxon>
    </lineage>
</organism>
<feature type="region of interest" description="Disordered" evidence="6">
    <location>
        <begin position="87"/>
        <end position="113"/>
    </location>
</feature>
<reference evidence="7 8" key="1">
    <citation type="journal article" date="2015" name="Nature">
        <title>rRNA introns, odd ribosomes, and small enigmatic genomes across a large radiation of phyla.</title>
        <authorList>
            <person name="Brown C.T."/>
            <person name="Hug L.A."/>
            <person name="Thomas B.C."/>
            <person name="Sharon I."/>
            <person name="Castelle C.J."/>
            <person name="Singh A."/>
            <person name="Wilkins M.J."/>
            <person name="Williams K.H."/>
            <person name="Banfield J.F."/>
        </authorList>
    </citation>
    <scope>NUCLEOTIDE SEQUENCE [LARGE SCALE GENOMIC DNA]</scope>
</reference>
<dbReference type="InterPro" id="IPR020568">
    <property type="entry name" value="Ribosomal_Su5_D2-typ_SF"/>
</dbReference>
<evidence type="ECO:0000256" key="4">
    <source>
        <dbReference type="RuleBase" id="RU003815"/>
    </source>
</evidence>
<gene>
    <name evidence="7" type="ORF">US53_C0019G0034</name>
</gene>
<protein>
    <recommendedName>
        <fullName evidence="5">30S ribosomal protein S9</fullName>
    </recommendedName>
</protein>
<accession>A0A0G0K9Y5</accession>
<evidence type="ECO:0000313" key="8">
    <source>
        <dbReference type="Proteomes" id="UP000034591"/>
    </source>
</evidence>
<dbReference type="PANTHER" id="PTHR21569">
    <property type="entry name" value="RIBOSOMAL PROTEIN S9"/>
    <property type="match status" value="1"/>
</dbReference>
<keyword evidence="2 4" id="KW-0689">Ribosomal protein</keyword>
<name>A0A0G0K9Y5_9BACT</name>
<feature type="compositionally biased region" description="Basic residues" evidence="6">
    <location>
        <begin position="93"/>
        <end position="113"/>
    </location>
</feature>
<dbReference type="SUPFAM" id="SSF54211">
    <property type="entry name" value="Ribosomal protein S5 domain 2-like"/>
    <property type="match status" value="1"/>
</dbReference>
<evidence type="ECO:0000256" key="1">
    <source>
        <dbReference type="ARBA" id="ARBA00005251"/>
    </source>
</evidence>
<evidence type="ECO:0000256" key="3">
    <source>
        <dbReference type="ARBA" id="ARBA00023274"/>
    </source>
</evidence>
<dbReference type="GO" id="GO:0022627">
    <property type="term" value="C:cytosolic small ribosomal subunit"/>
    <property type="evidence" value="ECO:0007669"/>
    <property type="project" value="TreeGrafter"/>
</dbReference>
<dbReference type="GO" id="GO:0003723">
    <property type="term" value="F:RNA binding"/>
    <property type="evidence" value="ECO:0007669"/>
    <property type="project" value="TreeGrafter"/>
</dbReference>
<dbReference type="GO" id="GO:0006412">
    <property type="term" value="P:translation"/>
    <property type="evidence" value="ECO:0007669"/>
    <property type="project" value="InterPro"/>
</dbReference>
<dbReference type="Pfam" id="PF00380">
    <property type="entry name" value="Ribosomal_S9"/>
    <property type="match status" value="1"/>
</dbReference>